<gene>
    <name evidence="1" type="ORF">M427DRAFT_130990</name>
</gene>
<proteinExistence type="predicted"/>
<name>A0A139AVM2_GONPJ</name>
<reference evidence="1 2" key="1">
    <citation type="journal article" date="2015" name="Genome Biol. Evol.">
        <title>Phylogenomic analyses indicate that early fungi evolved digesting cell walls of algal ancestors of land plants.</title>
        <authorList>
            <person name="Chang Y."/>
            <person name="Wang S."/>
            <person name="Sekimoto S."/>
            <person name="Aerts A.L."/>
            <person name="Choi C."/>
            <person name="Clum A."/>
            <person name="LaButti K.M."/>
            <person name="Lindquist E.A."/>
            <person name="Yee Ngan C."/>
            <person name="Ohm R.A."/>
            <person name="Salamov A.A."/>
            <person name="Grigoriev I.V."/>
            <person name="Spatafora J.W."/>
            <person name="Berbee M.L."/>
        </authorList>
    </citation>
    <scope>NUCLEOTIDE SEQUENCE [LARGE SCALE GENOMIC DNA]</scope>
    <source>
        <strain evidence="1 2">JEL478</strain>
    </source>
</reference>
<dbReference type="Proteomes" id="UP000070544">
    <property type="component" value="Unassembled WGS sequence"/>
</dbReference>
<keyword evidence="2" id="KW-1185">Reference proteome</keyword>
<accession>A0A139AVM2</accession>
<dbReference type="AlphaFoldDB" id="A0A139AVM2"/>
<evidence type="ECO:0000313" key="1">
    <source>
        <dbReference type="EMBL" id="KXS20780.1"/>
    </source>
</evidence>
<dbReference type="EMBL" id="KQ965734">
    <property type="protein sequence ID" value="KXS20780.1"/>
    <property type="molecule type" value="Genomic_DNA"/>
</dbReference>
<organism evidence="1 2">
    <name type="scientific">Gonapodya prolifera (strain JEL478)</name>
    <name type="common">Monoblepharis prolifera</name>
    <dbReference type="NCBI Taxonomy" id="1344416"/>
    <lineage>
        <taxon>Eukaryota</taxon>
        <taxon>Fungi</taxon>
        <taxon>Fungi incertae sedis</taxon>
        <taxon>Chytridiomycota</taxon>
        <taxon>Chytridiomycota incertae sedis</taxon>
        <taxon>Monoblepharidomycetes</taxon>
        <taxon>Monoblepharidales</taxon>
        <taxon>Gonapodyaceae</taxon>
        <taxon>Gonapodya</taxon>
    </lineage>
</organism>
<sequence length="85" mass="9075">MLNHFVRVTGLSQSAQMGALPASYAATSPNAQGGKYYGPDGVGNGALGGYPKLIDPHHNKVVADKSQWAKLWEISEKMTGVKFDI</sequence>
<dbReference type="STRING" id="1344416.A0A139AVM2"/>
<protein>
    <submittedName>
        <fullName evidence="1">Uncharacterized protein</fullName>
    </submittedName>
</protein>
<evidence type="ECO:0000313" key="2">
    <source>
        <dbReference type="Proteomes" id="UP000070544"/>
    </source>
</evidence>
<dbReference type="OrthoDB" id="191139at2759"/>